<name>A0ABT5BRR8_9BACT</name>
<dbReference type="EMBL" id="JAQNDK010000001">
    <property type="protein sequence ID" value="MDC0676854.1"/>
    <property type="molecule type" value="Genomic_DNA"/>
</dbReference>
<protein>
    <recommendedName>
        <fullName evidence="5">EF-hand domain-containing protein</fullName>
    </recommendedName>
</protein>
<dbReference type="InterPro" id="IPR002048">
    <property type="entry name" value="EF_hand_dom"/>
</dbReference>
<dbReference type="PROSITE" id="PS00018">
    <property type="entry name" value="EF_HAND_1"/>
    <property type="match status" value="2"/>
</dbReference>
<evidence type="ECO:0000313" key="7">
    <source>
        <dbReference type="Proteomes" id="UP001217485"/>
    </source>
</evidence>
<dbReference type="Gene3D" id="1.10.238.10">
    <property type="entry name" value="EF-hand"/>
    <property type="match status" value="2"/>
</dbReference>
<feature type="compositionally biased region" description="Basic and acidic residues" evidence="3">
    <location>
        <begin position="83"/>
        <end position="98"/>
    </location>
</feature>
<proteinExistence type="predicted"/>
<keyword evidence="4" id="KW-0732">Signal</keyword>
<dbReference type="PROSITE" id="PS50222">
    <property type="entry name" value="EF_HAND_2"/>
    <property type="match status" value="1"/>
</dbReference>
<keyword evidence="7" id="KW-1185">Reference proteome</keyword>
<dbReference type="Pfam" id="PF13202">
    <property type="entry name" value="EF-hand_5"/>
    <property type="match status" value="4"/>
</dbReference>
<evidence type="ECO:0000256" key="2">
    <source>
        <dbReference type="ARBA" id="ARBA00022737"/>
    </source>
</evidence>
<evidence type="ECO:0000259" key="5">
    <source>
        <dbReference type="PROSITE" id="PS50222"/>
    </source>
</evidence>
<feature type="compositionally biased region" description="Basic and acidic residues" evidence="3">
    <location>
        <begin position="105"/>
        <end position="120"/>
    </location>
</feature>
<accession>A0ABT5BRR8</accession>
<reference evidence="6 7" key="1">
    <citation type="submission" date="2023-01" db="EMBL/GenBank/DDBJ databases">
        <title>Minimal conservation of predation-associated metabolite biosynthetic gene clusters underscores biosynthetic potential of Myxococcota including descriptions for ten novel species: Archangium lansinium sp. nov., Myxococcus landrumus sp. nov., Nannocystis bai.</title>
        <authorList>
            <person name="Ahearne A."/>
            <person name="Stevens C."/>
            <person name="Dowd S."/>
        </authorList>
    </citation>
    <scope>NUCLEOTIDE SEQUENCE [LARGE SCALE GENOMIC DNA]</scope>
    <source>
        <strain evidence="6 7">WIWO2</strain>
    </source>
</reference>
<dbReference type="PANTHER" id="PTHR10827">
    <property type="entry name" value="RETICULOCALBIN"/>
    <property type="match status" value="1"/>
</dbReference>
<feature type="chain" id="PRO_5045288869" description="EF-hand domain-containing protein" evidence="4">
    <location>
        <begin position="37"/>
        <end position="179"/>
    </location>
</feature>
<dbReference type="Proteomes" id="UP001217485">
    <property type="component" value="Unassembled WGS sequence"/>
</dbReference>
<feature type="signal peptide" evidence="4">
    <location>
        <begin position="1"/>
        <end position="36"/>
    </location>
</feature>
<evidence type="ECO:0000256" key="4">
    <source>
        <dbReference type="SAM" id="SignalP"/>
    </source>
</evidence>
<feature type="compositionally biased region" description="Basic and acidic residues" evidence="3">
    <location>
        <begin position="50"/>
        <end position="75"/>
    </location>
</feature>
<feature type="domain" description="EF-hand" evidence="5">
    <location>
        <begin position="82"/>
        <end position="117"/>
    </location>
</feature>
<dbReference type="InterPro" id="IPR018247">
    <property type="entry name" value="EF_Hand_1_Ca_BS"/>
</dbReference>
<sequence>MTLALFSNKTHSAIRRFVLGTFLATAVLAGGGAAYAANGTGDKPAPHQGQGKDARRQHGPKDPARLIKRFDKNGDGKLTVAELPEKAQRRLGKADTNKDGNLSAEELKAHAEQRMKDRQAKQKARFAKKDKNGDGFLTRDEVGEKRWERVKAADANRDGKLSPDELRAARGARKAPAAR</sequence>
<gene>
    <name evidence="6" type="ORF">POL72_03810</name>
</gene>
<evidence type="ECO:0000313" key="6">
    <source>
        <dbReference type="EMBL" id="MDC0676854.1"/>
    </source>
</evidence>
<evidence type="ECO:0000256" key="1">
    <source>
        <dbReference type="ARBA" id="ARBA00022723"/>
    </source>
</evidence>
<dbReference type="PANTHER" id="PTHR10827:SF98">
    <property type="entry name" value="45 KDA CALCIUM-BINDING PROTEIN"/>
    <property type="match status" value="1"/>
</dbReference>
<dbReference type="SUPFAM" id="SSF47473">
    <property type="entry name" value="EF-hand"/>
    <property type="match status" value="1"/>
</dbReference>
<dbReference type="InterPro" id="IPR011992">
    <property type="entry name" value="EF-hand-dom_pair"/>
</dbReference>
<feature type="compositionally biased region" description="Basic and acidic residues" evidence="3">
    <location>
        <begin position="127"/>
        <end position="168"/>
    </location>
</feature>
<keyword evidence="1" id="KW-0479">Metal-binding</keyword>
<keyword evidence="2" id="KW-0677">Repeat</keyword>
<evidence type="ECO:0000256" key="3">
    <source>
        <dbReference type="SAM" id="MobiDB-lite"/>
    </source>
</evidence>
<comment type="caution">
    <text evidence="6">The sequence shown here is derived from an EMBL/GenBank/DDBJ whole genome shotgun (WGS) entry which is preliminary data.</text>
</comment>
<organism evidence="6 7">
    <name type="scientific">Sorangium atrum</name>
    <dbReference type="NCBI Taxonomy" id="2995308"/>
    <lineage>
        <taxon>Bacteria</taxon>
        <taxon>Pseudomonadati</taxon>
        <taxon>Myxococcota</taxon>
        <taxon>Polyangia</taxon>
        <taxon>Polyangiales</taxon>
        <taxon>Polyangiaceae</taxon>
        <taxon>Sorangium</taxon>
    </lineage>
</organism>
<dbReference type="RefSeq" id="WP_272093628.1">
    <property type="nucleotide sequence ID" value="NZ_JAQNDK010000001.1"/>
</dbReference>
<feature type="region of interest" description="Disordered" evidence="3">
    <location>
        <begin position="37"/>
        <end position="179"/>
    </location>
</feature>